<accession>A0AA35RJG1</accession>
<dbReference type="EMBL" id="CASHTH010001202">
    <property type="protein sequence ID" value="CAI8012629.1"/>
    <property type="molecule type" value="Genomic_DNA"/>
</dbReference>
<gene>
    <name evidence="1" type="ORF">GBAR_LOCUS8094</name>
</gene>
<protein>
    <submittedName>
        <fullName evidence="1">Uncharacterized protein</fullName>
    </submittedName>
</protein>
<dbReference type="AlphaFoldDB" id="A0AA35RJG1"/>
<proteinExistence type="predicted"/>
<name>A0AA35RJG1_GEOBA</name>
<feature type="non-terminal residue" evidence="1">
    <location>
        <position position="103"/>
    </location>
</feature>
<keyword evidence="2" id="KW-1185">Reference proteome</keyword>
<sequence length="103" mass="11669">ETLSKREAERINTDDAILWLSLLHGNTLSSVFPFISYAYIDPYDNNDDYCFSVSMTLVMDTLDCNPPIPMTQCALSELLSWIKVYSEFGGKPDTWDQSQKGSC</sequence>
<comment type="caution">
    <text evidence="1">The sequence shown here is derived from an EMBL/GenBank/DDBJ whole genome shotgun (WGS) entry which is preliminary data.</text>
</comment>
<evidence type="ECO:0000313" key="1">
    <source>
        <dbReference type="EMBL" id="CAI8012629.1"/>
    </source>
</evidence>
<dbReference type="Proteomes" id="UP001174909">
    <property type="component" value="Unassembled WGS sequence"/>
</dbReference>
<organism evidence="1 2">
    <name type="scientific">Geodia barretti</name>
    <name type="common">Barrett's horny sponge</name>
    <dbReference type="NCBI Taxonomy" id="519541"/>
    <lineage>
        <taxon>Eukaryota</taxon>
        <taxon>Metazoa</taxon>
        <taxon>Porifera</taxon>
        <taxon>Demospongiae</taxon>
        <taxon>Heteroscleromorpha</taxon>
        <taxon>Tetractinellida</taxon>
        <taxon>Astrophorina</taxon>
        <taxon>Geodiidae</taxon>
        <taxon>Geodia</taxon>
    </lineage>
</organism>
<evidence type="ECO:0000313" key="2">
    <source>
        <dbReference type="Proteomes" id="UP001174909"/>
    </source>
</evidence>
<reference evidence="1" key="1">
    <citation type="submission" date="2023-03" db="EMBL/GenBank/DDBJ databases">
        <authorList>
            <person name="Steffen K."/>
            <person name="Cardenas P."/>
        </authorList>
    </citation>
    <scope>NUCLEOTIDE SEQUENCE</scope>
</reference>